<protein>
    <submittedName>
        <fullName evidence="1">Uncharacterized protein</fullName>
    </submittedName>
</protein>
<dbReference type="Proteomes" id="UP000319516">
    <property type="component" value="Unassembled WGS sequence"/>
</dbReference>
<gene>
    <name evidence="1" type="ORF">FB467_2969</name>
</gene>
<sequence length="101" mass="10986">MEDMTEPAARGWSVEELDEGRYLVHGTAAGDRVDVEVTLDPGSVEEFGLDGVPGERIVDATIGYLLEHQRLDELPAEVELSVVAAAYPDFADRLREELSAG</sequence>
<name>A0A542YUP5_9MICO</name>
<comment type="caution">
    <text evidence="1">The sequence shown here is derived from an EMBL/GenBank/DDBJ whole genome shotgun (WGS) entry which is preliminary data.</text>
</comment>
<dbReference type="RefSeq" id="WP_141785759.1">
    <property type="nucleotide sequence ID" value="NZ_BAAAIK010000001.1"/>
</dbReference>
<proteinExistence type="predicted"/>
<reference evidence="1 2" key="1">
    <citation type="submission" date="2019-06" db="EMBL/GenBank/DDBJ databases">
        <title>Sequencing the genomes of 1000 actinobacteria strains.</title>
        <authorList>
            <person name="Klenk H.-P."/>
        </authorList>
    </citation>
    <scope>NUCLEOTIDE SEQUENCE [LARGE SCALE GENOMIC DNA]</scope>
    <source>
        <strain evidence="1 2">DSM 12335</strain>
    </source>
</reference>
<keyword evidence="2" id="KW-1185">Reference proteome</keyword>
<organism evidence="1 2">
    <name type="scientific">Ornithinicoccus hortensis</name>
    <dbReference type="NCBI Taxonomy" id="82346"/>
    <lineage>
        <taxon>Bacteria</taxon>
        <taxon>Bacillati</taxon>
        <taxon>Actinomycetota</taxon>
        <taxon>Actinomycetes</taxon>
        <taxon>Micrococcales</taxon>
        <taxon>Intrasporangiaceae</taxon>
        <taxon>Ornithinicoccus</taxon>
    </lineage>
</organism>
<accession>A0A542YUP5</accession>
<dbReference type="OrthoDB" id="38463at85021"/>
<evidence type="ECO:0000313" key="2">
    <source>
        <dbReference type="Proteomes" id="UP000319516"/>
    </source>
</evidence>
<dbReference type="AlphaFoldDB" id="A0A542YUP5"/>
<dbReference type="EMBL" id="VFOP01000001">
    <property type="protein sequence ID" value="TQL51806.1"/>
    <property type="molecule type" value="Genomic_DNA"/>
</dbReference>
<evidence type="ECO:0000313" key="1">
    <source>
        <dbReference type="EMBL" id="TQL51806.1"/>
    </source>
</evidence>